<evidence type="ECO:0000256" key="1">
    <source>
        <dbReference type="SAM" id="Phobius"/>
    </source>
</evidence>
<evidence type="ECO:0000313" key="2">
    <source>
        <dbReference type="EMBL" id="TCO33506.1"/>
    </source>
</evidence>
<accession>A0A4R2HRF3</accession>
<name>A0A4R2HRF3_9ACTN</name>
<keyword evidence="1" id="KW-0472">Membrane</keyword>
<feature type="transmembrane region" description="Helical" evidence="1">
    <location>
        <begin position="7"/>
        <end position="26"/>
    </location>
</feature>
<dbReference type="OrthoDB" id="3830875at2"/>
<dbReference type="RefSeq" id="WP_132208955.1">
    <property type="nucleotide sequence ID" value="NZ_SLWN01000003.1"/>
</dbReference>
<comment type="caution">
    <text evidence="2">The sequence shown here is derived from an EMBL/GenBank/DDBJ whole genome shotgun (WGS) entry which is preliminary data.</text>
</comment>
<feature type="transmembrane region" description="Helical" evidence="1">
    <location>
        <begin position="38"/>
        <end position="56"/>
    </location>
</feature>
<dbReference type="Proteomes" id="UP000294508">
    <property type="component" value="Unassembled WGS sequence"/>
</dbReference>
<evidence type="ECO:0000313" key="3">
    <source>
        <dbReference type="Proteomes" id="UP000294508"/>
    </source>
</evidence>
<proteinExistence type="predicted"/>
<keyword evidence="1" id="KW-0812">Transmembrane</keyword>
<protein>
    <submittedName>
        <fullName evidence="2">Uncharacterized protein</fullName>
    </submittedName>
</protein>
<sequence>MKKAKPDVPGIIAGTVLSGAATIWMLTDNGVLQTDDLGVSSALLLVAAGIVGLAASHRS</sequence>
<dbReference type="AlphaFoldDB" id="A0A4R2HRF3"/>
<keyword evidence="3" id="KW-1185">Reference proteome</keyword>
<gene>
    <name evidence="2" type="ORF">EV652_103508</name>
</gene>
<dbReference type="EMBL" id="SLWN01000003">
    <property type="protein sequence ID" value="TCO33506.1"/>
    <property type="molecule type" value="Genomic_DNA"/>
</dbReference>
<keyword evidence="1" id="KW-1133">Transmembrane helix</keyword>
<reference evidence="2 3" key="1">
    <citation type="journal article" date="2015" name="Stand. Genomic Sci.">
        <title>Genomic Encyclopedia of Bacterial and Archaeal Type Strains, Phase III: the genomes of soil and plant-associated and newly described type strains.</title>
        <authorList>
            <person name="Whitman W.B."/>
            <person name="Woyke T."/>
            <person name="Klenk H.P."/>
            <person name="Zhou Y."/>
            <person name="Lilburn T.G."/>
            <person name="Beck B.J."/>
            <person name="De Vos P."/>
            <person name="Vandamme P."/>
            <person name="Eisen J.A."/>
            <person name="Garrity G."/>
            <person name="Hugenholtz P."/>
            <person name="Kyrpides N.C."/>
        </authorList>
    </citation>
    <scope>NUCLEOTIDE SEQUENCE [LARGE SCALE GENOMIC DNA]</scope>
    <source>
        <strain evidence="2 3">VKM Ac-2572</strain>
    </source>
</reference>
<organism evidence="2 3">
    <name type="scientific">Kribbella steppae</name>
    <dbReference type="NCBI Taxonomy" id="2512223"/>
    <lineage>
        <taxon>Bacteria</taxon>
        <taxon>Bacillati</taxon>
        <taxon>Actinomycetota</taxon>
        <taxon>Actinomycetes</taxon>
        <taxon>Propionibacteriales</taxon>
        <taxon>Kribbellaceae</taxon>
        <taxon>Kribbella</taxon>
    </lineage>
</organism>